<dbReference type="EMBL" id="BMAU01021436">
    <property type="protein sequence ID" value="GFY36434.1"/>
    <property type="molecule type" value="Genomic_DNA"/>
</dbReference>
<proteinExistence type="predicted"/>
<reference evidence="1" key="1">
    <citation type="submission" date="2020-08" db="EMBL/GenBank/DDBJ databases">
        <title>Multicomponent nature underlies the extraordinary mechanical properties of spider dragline silk.</title>
        <authorList>
            <person name="Kono N."/>
            <person name="Nakamura H."/>
            <person name="Mori M."/>
            <person name="Yoshida Y."/>
            <person name="Ohtoshi R."/>
            <person name="Malay A.D."/>
            <person name="Moran D.A.P."/>
            <person name="Tomita M."/>
            <person name="Numata K."/>
            <person name="Arakawa K."/>
        </authorList>
    </citation>
    <scope>NUCLEOTIDE SEQUENCE</scope>
</reference>
<dbReference type="Proteomes" id="UP000887159">
    <property type="component" value="Unassembled WGS sequence"/>
</dbReference>
<protein>
    <submittedName>
        <fullName evidence="1">Uncharacterized protein</fullName>
    </submittedName>
</protein>
<gene>
    <name evidence="1" type="ORF">TNCV_3451381</name>
</gene>
<dbReference type="AlphaFoldDB" id="A0A8X6WLF3"/>
<evidence type="ECO:0000313" key="1">
    <source>
        <dbReference type="EMBL" id="GFY36434.1"/>
    </source>
</evidence>
<evidence type="ECO:0000313" key="2">
    <source>
        <dbReference type="Proteomes" id="UP000887159"/>
    </source>
</evidence>
<keyword evidence="2" id="KW-1185">Reference proteome</keyword>
<sequence>MKRGSKLPSNEKENSIKLEKERLEKQCEDEKYEKLMVQLIRRYLHSNGLKESAVTSSSTHHCCWKRTE</sequence>
<accession>A0A8X6WLF3</accession>
<comment type="caution">
    <text evidence="1">The sequence shown here is derived from an EMBL/GenBank/DDBJ whole genome shotgun (WGS) entry which is preliminary data.</text>
</comment>
<organism evidence="1 2">
    <name type="scientific">Trichonephila clavipes</name>
    <name type="common">Golden silk orbweaver</name>
    <name type="synonym">Nephila clavipes</name>
    <dbReference type="NCBI Taxonomy" id="2585209"/>
    <lineage>
        <taxon>Eukaryota</taxon>
        <taxon>Metazoa</taxon>
        <taxon>Ecdysozoa</taxon>
        <taxon>Arthropoda</taxon>
        <taxon>Chelicerata</taxon>
        <taxon>Arachnida</taxon>
        <taxon>Araneae</taxon>
        <taxon>Araneomorphae</taxon>
        <taxon>Entelegynae</taxon>
        <taxon>Araneoidea</taxon>
        <taxon>Nephilidae</taxon>
        <taxon>Trichonephila</taxon>
    </lineage>
</organism>
<name>A0A8X6WLF3_TRICX</name>